<dbReference type="Pfam" id="PF02784">
    <property type="entry name" value="Orn_Arg_deC_N"/>
    <property type="match status" value="1"/>
</dbReference>
<reference evidence="10" key="1">
    <citation type="submission" date="2022-08" db="EMBL/GenBank/DDBJ databases">
        <authorList>
            <person name="Dzunkova M."/>
            <person name="La Clair J."/>
            <person name="Tyml T."/>
            <person name="Doud D."/>
            <person name="Schulz F."/>
            <person name="Piquer S."/>
            <person name="Porcel Sanchis D."/>
            <person name="Osborn A."/>
            <person name="Robinson D."/>
            <person name="Louie K.B."/>
            <person name="Bowen B.P."/>
            <person name="Bowers R."/>
            <person name="Lee J."/>
            <person name="Arnau Llombart V."/>
            <person name="Diaz Villanueva W."/>
            <person name="Gosliner T."/>
            <person name="Northen T."/>
            <person name="Cheng J.-F."/>
            <person name="Burkart M.D."/>
            <person name="Woyke T."/>
        </authorList>
    </citation>
    <scope>NUCLEOTIDE SEQUENCE</scope>
    <source>
        <strain evidence="10">Df01</strain>
    </source>
</reference>
<dbReference type="InterPro" id="IPR002986">
    <property type="entry name" value="DAP_deCOOHase_LysA"/>
</dbReference>
<dbReference type="InterPro" id="IPR022643">
    <property type="entry name" value="De-COase2_C"/>
</dbReference>
<dbReference type="SUPFAM" id="SSF51419">
    <property type="entry name" value="PLP-binding barrel"/>
    <property type="match status" value="1"/>
</dbReference>
<dbReference type="PROSITE" id="PS00878">
    <property type="entry name" value="ODR_DC_2_1"/>
    <property type="match status" value="1"/>
</dbReference>
<feature type="domain" description="Orn/DAP/Arg decarboxylase 2 N-terminal" evidence="9">
    <location>
        <begin position="60"/>
        <end position="299"/>
    </location>
</feature>
<dbReference type="Proteomes" id="UP001168167">
    <property type="component" value="Unassembled WGS sequence"/>
</dbReference>
<evidence type="ECO:0000259" key="9">
    <source>
        <dbReference type="Pfam" id="PF02784"/>
    </source>
</evidence>
<reference evidence="10" key="2">
    <citation type="journal article" date="2023" name="Microbiome">
        <title>Synthase-selected sorting approach identifies a beta-lactone synthase in a nudibranch symbiotic bacterium.</title>
        <authorList>
            <person name="Dzunkova M."/>
            <person name="La Clair J.J."/>
            <person name="Tyml T."/>
            <person name="Doud D."/>
            <person name="Schulz F."/>
            <person name="Piquer-Esteban S."/>
            <person name="Porcel Sanchis D."/>
            <person name="Osborn A."/>
            <person name="Robinson D."/>
            <person name="Louie K.B."/>
            <person name="Bowen B.P."/>
            <person name="Bowers R.M."/>
            <person name="Lee J."/>
            <person name="Arnau V."/>
            <person name="Diaz-Villanueva W."/>
            <person name="Stepanauskas R."/>
            <person name="Gosliner T."/>
            <person name="Date S.V."/>
            <person name="Northen T.R."/>
            <person name="Cheng J.F."/>
            <person name="Burkart M.D."/>
            <person name="Woyke T."/>
        </authorList>
    </citation>
    <scope>NUCLEOTIDE SEQUENCE</scope>
    <source>
        <strain evidence="10">Df01</strain>
    </source>
</reference>
<feature type="binding site" evidence="5">
    <location>
        <position position="335"/>
    </location>
    <ligand>
        <name>substrate</name>
    </ligand>
</feature>
<keyword evidence="4 5" id="KW-0456">Lyase</keyword>
<dbReference type="InterPro" id="IPR000183">
    <property type="entry name" value="Orn/DAP/Arg_de-COase"/>
</dbReference>
<dbReference type="InterPro" id="IPR009006">
    <property type="entry name" value="Ala_racemase/Decarboxylase_C"/>
</dbReference>
<dbReference type="EMBL" id="JANQAO010000001">
    <property type="protein sequence ID" value="MDM5146879.1"/>
    <property type="molecule type" value="Genomic_DNA"/>
</dbReference>
<feature type="domain" description="Orn/DAP/Arg decarboxylase 2 C-terminal" evidence="8">
    <location>
        <begin position="48"/>
        <end position="387"/>
    </location>
</feature>
<dbReference type="InterPro" id="IPR022644">
    <property type="entry name" value="De-COase2_N"/>
</dbReference>
<evidence type="ECO:0000256" key="4">
    <source>
        <dbReference type="ARBA" id="ARBA00023239"/>
    </source>
</evidence>
<evidence type="ECO:0000256" key="1">
    <source>
        <dbReference type="ARBA" id="ARBA00001933"/>
    </source>
</evidence>
<keyword evidence="2 5" id="KW-0210">Decarboxylase</keyword>
<dbReference type="PRINTS" id="PR01181">
    <property type="entry name" value="DAPDCRBXLASE"/>
</dbReference>
<evidence type="ECO:0000256" key="3">
    <source>
        <dbReference type="ARBA" id="ARBA00022898"/>
    </source>
</evidence>
<comment type="cofactor">
    <cofactor evidence="1 5 7">
        <name>pyridoxal 5'-phosphate</name>
        <dbReference type="ChEBI" id="CHEBI:597326"/>
    </cofactor>
</comment>
<accession>A0ABT7QJI5</accession>
<comment type="catalytic activity">
    <reaction evidence="5 7">
        <text>meso-2,6-diaminopimelate + H(+) = L-lysine + CO2</text>
        <dbReference type="Rhea" id="RHEA:15101"/>
        <dbReference type="ChEBI" id="CHEBI:15378"/>
        <dbReference type="ChEBI" id="CHEBI:16526"/>
        <dbReference type="ChEBI" id="CHEBI:32551"/>
        <dbReference type="ChEBI" id="CHEBI:57791"/>
        <dbReference type="EC" id="4.1.1.20"/>
    </reaction>
</comment>
<dbReference type="GO" id="GO:0008836">
    <property type="term" value="F:diaminopimelate decarboxylase activity"/>
    <property type="evidence" value="ECO:0007669"/>
    <property type="project" value="UniProtKB-EC"/>
</dbReference>
<keyword evidence="11" id="KW-1185">Reference proteome</keyword>
<keyword evidence="3 5" id="KW-0663">Pyridoxal phosphate</keyword>
<dbReference type="CDD" id="cd06828">
    <property type="entry name" value="PLPDE_III_DapDC"/>
    <property type="match status" value="1"/>
</dbReference>
<dbReference type="Gene3D" id="2.40.37.10">
    <property type="entry name" value="Lyase, Ornithine Decarboxylase, Chain A, domain 1"/>
    <property type="match status" value="1"/>
</dbReference>
<comment type="subunit">
    <text evidence="5">Homodimer.</text>
</comment>
<comment type="similarity">
    <text evidence="5">Belongs to the Orn/Lys/Arg decarboxylase class-II family. LysA subfamily.</text>
</comment>
<feature type="binding site" evidence="5">
    <location>
        <position position="389"/>
    </location>
    <ligand>
        <name>pyridoxal 5'-phosphate</name>
        <dbReference type="ChEBI" id="CHEBI:597326"/>
    </ligand>
</feature>
<dbReference type="InterPro" id="IPR022653">
    <property type="entry name" value="De-COase2_pyr-phos_BS"/>
</dbReference>
<sequence length="435" mass="46782">MWQNGAVTATERSPIHYATMSGFSRHDEHLFVENLPLVEVAKRFGTPCYVYSKQVLLDNLAQLKAAFPKSTPRFFYAVKANSNLAIIRVLCDAGCGFDIVSAGELARVLAAGGDASKTVFSGVGKSADDIKAALQAGIGCFNVESAQEMTRIESIAEADQKMAPIAVRVTPDVDGDTHRFLTTGVKESKFGVPPATALAMAQQAASSAHINFLGFACHLGSQICREAVYISAAQAMVELVKQARIAGITVQHMDMGGGFAVDYDNGSTLDISLAAYDATLADFFSDTPVWMEPGRSITATAGVLLTTVEYMKPAGDKYFWLVDAGMNDFLRPMLYDAMHRIEMVKNTTTPPLTGDVAGPICESADILGRNCTLTAVTGDVLAVRDVGAYGAAMMSNYNSHPRPCEVLVSGDKVELVRKRELINDLFRDECIAFVD</sequence>
<evidence type="ECO:0000313" key="10">
    <source>
        <dbReference type="EMBL" id="MDM5146879.1"/>
    </source>
</evidence>
<dbReference type="Gene3D" id="3.20.20.10">
    <property type="entry name" value="Alanine racemase"/>
    <property type="match status" value="1"/>
</dbReference>
<dbReference type="PRINTS" id="PR01179">
    <property type="entry name" value="ODADCRBXLASE"/>
</dbReference>
<feature type="binding site" evidence="5">
    <location>
        <position position="389"/>
    </location>
    <ligand>
        <name>substrate</name>
    </ligand>
</feature>
<evidence type="ECO:0000256" key="6">
    <source>
        <dbReference type="NCBIfam" id="TIGR01048"/>
    </source>
</evidence>
<evidence type="ECO:0000259" key="8">
    <source>
        <dbReference type="Pfam" id="PF00278"/>
    </source>
</evidence>
<evidence type="ECO:0000256" key="2">
    <source>
        <dbReference type="ARBA" id="ARBA00022793"/>
    </source>
</evidence>
<dbReference type="Pfam" id="PF00278">
    <property type="entry name" value="Orn_DAP_Arg_deC"/>
    <property type="match status" value="1"/>
</dbReference>
<feature type="modified residue" description="N6-(pyridoxal phosphate)lysine" evidence="5">
    <location>
        <position position="79"/>
    </location>
</feature>
<feature type="binding site" evidence="5">
    <location>
        <begin position="292"/>
        <end position="295"/>
    </location>
    <ligand>
        <name>pyridoxal 5'-phosphate</name>
        <dbReference type="ChEBI" id="CHEBI:597326"/>
    </ligand>
</feature>
<evidence type="ECO:0000256" key="5">
    <source>
        <dbReference type="HAMAP-Rule" id="MF_02120"/>
    </source>
</evidence>
<evidence type="ECO:0000313" key="11">
    <source>
        <dbReference type="Proteomes" id="UP001168167"/>
    </source>
</evidence>
<feature type="binding site" evidence="5">
    <location>
        <position position="362"/>
    </location>
    <ligand>
        <name>substrate</name>
    </ligand>
</feature>
<comment type="pathway">
    <text evidence="5 7">Amino-acid biosynthesis; L-lysine biosynthesis via DAP pathway; L-lysine from DL-2,6-diaminopimelate: step 1/1.</text>
</comment>
<feature type="binding site" evidence="5">
    <location>
        <position position="331"/>
    </location>
    <ligand>
        <name>substrate</name>
    </ligand>
</feature>
<dbReference type="HAMAP" id="MF_02120">
    <property type="entry name" value="LysA"/>
    <property type="match status" value="1"/>
</dbReference>
<gene>
    <name evidence="5 10" type="primary">lysA</name>
    <name evidence="10" type="ORF">NQX30_00550</name>
</gene>
<keyword evidence="5 7" id="KW-0457">Lysine biosynthesis</keyword>
<name>A0ABT7QJI5_9GAMM</name>
<proteinExistence type="inferred from homology"/>
<dbReference type="InterPro" id="IPR029066">
    <property type="entry name" value="PLP-binding_barrel"/>
</dbReference>
<comment type="function">
    <text evidence="5">Specifically catalyzes the decarboxylation of meso-diaminopimelate (meso-DAP) to L-lysine.</text>
</comment>
<dbReference type="EC" id="4.1.1.20" evidence="5 6"/>
<protein>
    <recommendedName>
        <fullName evidence="5 6">Diaminopimelate decarboxylase</fullName>
        <shortName evidence="5">DAP decarboxylase</shortName>
        <shortName evidence="5">DAPDC</shortName>
        <ecNumber evidence="5 6">4.1.1.20</ecNumber>
    </recommendedName>
</protein>
<dbReference type="PANTHER" id="PTHR43727:SF2">
    <property type="entry name" value="GROUP IV DECARBOXYLASE"/>
    <property type="match status" value="1"/>
</dbReference>
<evidence type="ECO:0000256" key="7">
    <source>
        <dbReference type="RuleBase" id="RU003738"/>
    </source>
</evidence>
<feature type="binding site" evidence="5">
    <location>
        <position position="258"/>
    </location>
    <ligand>
        <name>pyridoxal 5'-phosphate</name>
        <dbReference type="ChEBI" id="CHEBI:597326"/>
    </ligand>
</feature>
<dbReference type="PANTHER" id="PTHR43727">
    <property type="entry name" value="DIAMINOPIMELATE DECARBOXYLASE"/>
    <property type="match status" value="1"/>
</dbReference>
<keyword evidence="5" id="KW-0028">Amino-acid biosynthesis</keyword>
<dbReference type="NCBIfam" id="TIGR01048">
    <property type="entry name" value="lysA"/>
    <property type="match status" value="1"/>
</dbReference>
<organism evidence="10 11">
    <name type="scientific">Candidatus Doriopsillibacter californiensis</name>
    <dbReference type="NCBI Taxonomy" id="2970740"/>
    <lineage>
        <taxon>Bacteria</taxon>
        <taxon>Pseudomonadati</taxon>
        <taxon>Pseudomonadota</taxon>
        <taxon>Gammaproteobacteria</taxon>
        <taxon>Candidatus Tethybacterales</taxon>
        <taxon>Candidatus Persebacteraceae</taxon>
        <taxon>Candidatus Doriopsillibacter</taxon>
    </lineage>
</organism>
<dbReference type="SUPFAM" id="SSF50621">
    <property type="entry name" value="Alanine racemase C-terminal domain-like"/>
    <property type="match status" value="1"/>
</dbReference>
<feature type="binding site" evidence="5">
    <location>
        <position position="295"/>
    </location>
    <ligand>
        <name>substrate</name>
    </ligand>
</feature>
<comment type="caution">
    <text evidence="10">The sequence shown here is derived from an EMBL/GenBank/DDBJ whole genome shotgun (WGS) entry which is preliminary data.</text>
</comment>